<dbReference type="Proteomes" id="UP000291822">
    <property type="component" value="Unassembled WGS sequence"/>
</dbReference>
<dbReference type="SUPFAM" id="SSF46689">
    <property type="entry name" value="Homeodomain-like"/>
    <property type="match status" value="2"/>
</dbReference>
<dbReference type="EMBL" id="SJTG01000004">
    <property type="protein sequence ID" value="TCI08419.1"/>
    <property type="molecule type" value="Genomic_DNA"/>
</dbReference>
<dbReference type="InterPro" id="IPR018060">
    <property type="entry name" value="HTH_AraC"/>
</dbReference>
<keyword evidence="3" id="KW-0804">Transcription</keyword>
<name>A0A4R0YJ27_9GAMM</name>
<keyword evidence="2" id="KW-0238">DNA-binding</keyword>
<comment type="caution">
    <text evidence="5">The sequence shown here is derived from an EMBL/GenBank/DDBJ whole genome shotgun (WGS) entry which is preliminary data.</text>
</comment>
<proteinExistence type="predicted"/>
<dbReference type="Gene3D" id="1.10.10.60">
    <property type="entry name" value="Homeodomain-like"/>
    <property type="match status" value="2"/>
</dbReference>
<evidence type="ECO:0000313" key="5">
    <source>
        <dbReference type="EMBL" id="TCI08419.1"/>
    </source>
</evidence>
<keyword evidence="6" id="KW-1185">Reference proteome</keyword>
<dbReference type="PROSITE" id="PS00041">
    <property type="entry name" value="HTH_ARAC_FAMILY_1"/>
    <property type="match status" value="2"/>
</dbReference>
<evidence type="ECO:0000259" key="4">
    <source>
        <dbReference type="PROSITE" id="PS01124"/>
    </source>
</evidence>
<dbReference type="Pfam" id="PF12833">
    <property type="entry name" value="HTH_18"/>
    <property type="match status" value="1"/>
</dbReference>
<evidence type="ECO:0000256" key="2">
    <source>
        <dbReference type="ARBA" id="ARBA00023125"/>
    </source>
</evidence>
<dbReference type="RefSeq" id="WP_131151640.1">
    <property type="nucleotide sequence ID" value="NZ_SJTG01000004.1"/>
</dbReference>
<dbReference type="InterPro" id="IPR009057">
    <property type="entry name" value="Homeodomain-like_sf"/>
</dbReference>
<dbReference type="SUPFAM" id="SSF51182">
    <property type="entry name" value="RmlC-like cupins"/>
    <property type="match status" value="1"/>
</dbReference>
<sequence>MDALSSVIDLAAVQGSLDLRCQLAGRFDIPHDSAGPGEAPFHLVLAGTARLQVRGKPDMTLKAGDFVLLPRGAAHTLYGLGEADAMPMMLDSLGALPERRNTDGAVELDLLCGRFTYASGTTDLLMHALPDVLHVSLTNEGAIDALNGIVAILRHEVALMRPGALAVVTALSQALFVMALRTYSQHEAIPSSLLGLLSHPRLSAAILAMIRSPHENWTVETLAARANMSRATFARQFSEKGGMSPIDLLTTMRMQLACNLLSSTDLALATVAERIGYLSESAFTKAFRKRVGVTPSAYRRSRH</sequence>
<dbReference type="PROSITE" id="PS01124">
    <property type="entry name" value="HTH_ARAC_FAMILY_2"/>
    <property type="match status" value="1"/>
</dbReference>
<dbReference type="Gene3D" id="2.60.120.10">
    <property type="entry name" value="Jelly Rolls"/>
    <property type="match status" value="1"/>
</dbReference>
<dbReference type="AlphaFoldDB" id="A0A4R0YJ27"/>
<dbReference type="PANTHER" id="PTHR46796:SF7">
    <property type="entry name" value="ARAC FAMILY TRANSCRIPTIONAL REGULATOR"/>
    <property type="match status" value="1"/>
</dbReference>
<evidence type="ECO:0000313" key="6">
    <source>
        <dbReference type="Proteomes" id="UP000291822"/>
    </source>
</evidence>
<dbReference type="InterPro" id="IPR032783">
    <property type="entry name" value="AraC_lig"/>
</dbReference>
<dbReference type="InterPro" id="IPR011051">
    <property type="entry name" value="RmlC_Cupin_sf"/>
</dbReference>
<dbReference type="InterPro" id="IPR020449">
    <property type="entry name" value="Tscrpt_reg_AraC-type_HTH"/>
</dbReference>
<evidence type="ECO:0000256" key="1">
    <source>
        <dbReference type="ARBA" id="ARBA00023015"/>
    </source>
</evidence>
<dbReference type="GO" id="GO:0043565">
    <property type="term" value="F:sequence-specific DNA binding"/>
    <property type="evidence" value="ECO:0007669"/>
    <property type="project" value="InterPro"/>
</dbReference>
<dbReference type="Pfam" id="PF12852">
    <property type="entry name" value="Cupin_6"/>
    <property type="match status" value="1"/>
</dbReference>
<accession>A0A4R0YJ27</accession>
<keyword evidence="1" id="KW-0805">Transcription regulation</keyword>
<gene>
    <name evidence="5" type="ORF">EZM97_27720</name>
</gene>
<dbReference type="InterPro" id="IPR050204">
    <property type="entry name" value="AraC_XylS_family_regulators"/>
</dbReference>
<dbReference type="SMART" id="SM00342">
    <property type="entry name" value="HTH_ARAC"/>
    <property type="match status" value="1"/>
</dbReference>
<organism evidence="5 6">
    <name type="scientific">Dyella soli</name>
    <dbReference type="NCBI Taxonomy" id="522319"/>
    <lineage>
        <taxon>Bacteria</taxon>
        <taxon>Pseudomonadati</taxon>
        <taxon>Pseudomonadota</taxon>
        <taxon>Gammaproteobacteria</taxon>
        <taxon>Lysobacterales</taxon>
        <taxon>Rhodanobacteraceae</taxon>
        <taxon>Dyella</taxon>
    </lineage>
</organism>
<dbReference type="PANTHER" id="PTHR46796">
    <property type="entry name" value="HTH-TYPE TRANSCRIPTIONAL ACTIVATOR RHAS-RELATED"/>
    <property type="match status" value="1"/>
</dbReference>
<protein>
    <submittedName>
        <fullName evidence="5">AraC family transcriptional regulator</fullName>
    </submittedName>
</protein>
<dbReference type="GO" id="GO:0003700">
    <property type="term" value="F:DNA-binding transcription factor activity"/>
    <property type="evidence" value="ECO:0007669"/>
    <property type="project" value="InterPro"/>
</dbReference>
<feature type="domain" description="HTH araC/xylS-type" evidence="4">
    <location>
        <begin position="200"/>
        <end position="301"/>
    </location>
</feature>
<reference evidence="5 6" key="1">
    <citation type="submission" date="2019-02" db="EMBL/GenBank/DDBJ databases">
        <title>Dyella amyloliquefaciens sp. nov., isolated from forest soil.</title>
        <authorList>
            <person name="Gao Z.-H."/>
            <person name="Qiu L.-H."/>
        </authorList>
    </citation>
    <scope>NUCLEOTIDE SEQUENCE [LARGE SCALE GENOMIC DNA]</scope>
    <source>
        <strain evidence="5 6">KACC 12747</strain>
    </source>
</reference>
<evidence type="ECO:0000256" key="3">
    <source>
        <dbReference type="ARBA" id="ARBA00023163"/>
    </source>
</evidence>
<dbReference type="PRINTS" id="PR00032">
    <property type="entry name" value="HTHARAC"/>
</dbReference>
<dbReference type="InterPro" id="IPR014710">
    <property type="entry name" value="RmlC-like_jellyroll"/>
</dbReference>
<dbReference type="CDD" id="cd06995">
    <property type="entry name" value="cupin_YkgD-like_N"/>
    <property type="match status" value="1"/>
</dbReference>
<dbReference type="InterPro" id="IPR018062">
    <property type="entry name" value="HTH_AraC-typ_CS"/>
</dbReference>